<dbReference type="EMBL" id="RJVA01000014">
    <property type="protein sequence ID" value="ROQ90765.1"/>
    <property type="molecule type" value="Genomic_DNA"/>
</dbReference>
<dbReference type="InterPro" id="IPR001173">
    <property type="entry name" value="Glyco_trans_2-like"/>
</dbReference>
<accession>A0A3N1UHM1</accession>
<proteinExistence type="inferred from homology"/>
<comment type="caution">
    <text evidence="4">The sequence shown here is derived from an EMBL/GenBank/DDBJ whole genome shotgun (WGS) entry which is preliminary data.</text>
</comment>
<name>A0A3N1UHM1_9BACT</name>
<dbReference type="PROSITE" id="PS50005">
    <property type="entry name" value="TPR"/>
    <property type="match status" value="1"/>
</dbReference>
<organism evidence="4 5">
    <name type="scientific">Desulfosoma caldarium</name>
    <dbReference type="NCBI Taxonomy" id="610254"/>
    <lineage>
        <taxon>Bacteria</taxon>
        <taxon>Pseudomonadati</taxon>
        <taxon>Thermodesulfobacteriota</taxon>
        <taxon>Syntrophobacteria</taxon>
        <taxon>Syntrophobacterales</taxon>
        <taxon>Syntrophobacteraceae</taxon>
        <taxon>Desulfosoma</taxon>
    </lineage>
</organism>
<dbReference type="Pfam" id="PF13374">
    <property type="entry name" value="TPR_10"/>
    <property type="match status" value="1"/>
</dbReference>
<evidence type="ECO:0000256" key="2">
    <source>
        <dbReference type="PROSITE-ProRule" id="PRU00339"/>
    </source>
</evidence>
<evidence type="ECO:0000256" key="1">
    <source>
        <dbReference type="ARBA" id="ARBA00038494"/>
    </source>
</evidence>
<dbReference type="InterPro" id="IPR019734">
    <property type="entry name" value="TPR_rpt"/>
</dbReference>
<dbReference type="RefSeq" id="WP_148045768.1">
    <property type="nucleotide sequence ID" value="NZ_RJVA01000014.1"/>
</dbReference>
<dbReference type="OrthoDB" id="9790457at2"/>
<dbReference type="PANTHER" id="PTHR43630:SF2">
    <property type="entry name" value="GLYCOSYLTRANSFERASE"/>
    <property type="match status" value="1"/>
</dbReference>
<dbReference type="SMART" id="SM00028">
    <property type="entry name" value="TPR"/>
    <property type="match status" value="4"/>
</dbReference>
<dbReference type="AlphaFoldDB" id="A0A3N1UHM1"/>
<dbReference type="Pfam" id="PF14559">
    <property type="entry name" value="TPR_19"/>
    <property type="match status" value="1"/>
</dbReference>
<keyword evidence="5" id="KW-1185">Reference proteome</keyword>
<dbReference type="Proteomes" id="UP000276223">
    <property type="component" value="Unassembled WGS sequence"/>
</dbReference>
<evidence type="ECO:0000313" key="4">
    <source>
        <dbReference type="EMBL" id="ROQ90765.1"/>
    </source>
</evidence>
<dbReference type="InterPro" id="IPR011990">
    <property type="entry name" value="TPR-like_helical_dom_sf"/>
</dbReference>
<comment type="similarity">
    <text evidence="1">Belongs to the glycosyltransferase 2 family. WaaE/KdtX subfamily.</text>
</comment>
<dbReference type="SUPFAM" id="SSF48452">
    <property type="entry name" value="TPR-like"/>
    <property type="match status" value="2"/>
</dbReference>
<evidence type="ECO:0000313" key="5">
    <source>
        <dbReference type="Proteomes" id="UP000276223"/>
    </source>
</evidence>
<feature type="domain" description="Glycosyltransferase 2-like" evidence="3">
    <location>
        <begin position="7"/>
        <end position="89"/>
    </location>
</feature>
<reference evidence="4 5" key="1">
    <citation type="submission" date="2018-11" db="EMBL/GenBank/DDBJ databases">
        <title>Genomic Encyclopedia of Type Strains, Phase IV (KMG-IV): sequencing the most valuable type-strain genomes for metagenomic binning, comparative biology and taxonomic classification.</title>
        <authorList>
            <person name="Goeker M."/>
        </authorList>
    </citation>
    <scope>NUCLEOTIDE SEQUENCE [LARGE SCALE GENOMIC DNA]</scope>
    <source>
        <strain evidence="4 5">DSM 22027</strain>
    </source>
</reference>
<dbReference type="PANTHER" id="PTHR43630">
    <property type="entry name" value="POLY-BETA-1,6-N-ACETYL-D-GLUCOSAMINE SYNTHASE"/>
    <property type="match status" value="1"/>
</dbReference>
<gene>
    <name evidence="4" type="ORF">EDC27_2656</name>
</gene>
<dbReference type="Gene3D" id="3.90.550.10">
    <property type="entry name" value="Spore Coat Polysaccharide Biosynthesis Protein SpsA, Chain A"/>
    <property type="match status" value="1"/>
</dbReference>
<dbReference type="Pfam" id="PF00535">
    <property type="entry name" value="Glycos_transf_2"/>
    <property type="match status" value="1"/>
</dbReference>
<evidence type="ECO:0000259" key="3">
    <source>
        <dbReference type="Pfam" id="PF00535"/>
    </source>
</evidence>
<sequence length="545" mass="61851">MDKPVISLCMIVKDEERHLPQCLESVRGQVDEIILVDTGSTDATPRVAARYGAKVFTYPWNNDFAAARNRSLEHATGDWVLYLDADEELVAFPQGVSLRQMAASLKVDAYLVPIQNMKMDGSFTGHFAIRFFKKLEGIRFEGKAHESVGDWLLRHGARVERAPVVIRHWGYAIPEDRLQEKIQRNLELLVAQVEKNPNDSYAHYYIGMSLIGMGDHERAYRHLVKAHELGPTTPNMQSLVLNMLAFYHLHRKEYIKAEDLARQSLAITPLQHTAKVFLGIALYNQQKFREALPFLREAYQFQRLPLESRRSDLSIEHSYGENELLWAVARSAYEVGNFPLAYQFARRLEKVATGDGPVLVLQALCALALGAFHEASAGFIKARSVGASWTWIGAPWMYALLQLEQLDEARSLLENAGLAFFENKDSAKIFALFVDRHWERGCLSELTETLTRLAQLDAVPVEVLDALALSLIKQQRYKDAVSALEKMRHRDPRRPEIIRRLAALYARLGEKTRAAHLLKSMDAARFTAPGPSLSVSKPFERWAAW</sequence>
<protein>
    <submittedName>
        <fullName evidence="4">Glycosyltransferase involved in cell wall biosynthesis</fullName>
    </submittedName>
</protein>
<dbReference type="SUPFAM" id="SSF53448">
    <property type="entry name" value="Nucleotide-diphospho-sugar transferases"/>
    <property type="match status" value="1"/>
</dbReference>
<dbReference type="GO" id="GO:0016740">
    <property type="term" value="F:transferase activity"/>
    <property type="evidence" value="ECO:0007669"/>
    <property type="project" value="UniProtKB-KW"/>
</dbReference>
<dbReference type="Gene3D" id="1.25.40.10">
    <property type="entry name" value="Tetratricopeptide repeat domain"/>
    <property type="match status" value="2"/>
</dbReference>
<keyword evidence="2" id="KW-0802">TPR repeat</keyword>
<keyword evidence="4" id="KW-0808">Transferase</keyword>
<dbReference type="InterPro" id="IPR029044">
    <property type="entry name" value="Nucleotide-diphossugar_trans"/>
</dbReference>
<dbReference type="CDD" id="cd02511">
    <property type="entry name" value="Beta4Glucosyltransferase"/>
    <property type="match status" value="1"/>
</dbReference>
<feature type="repeat" description="TPR" evidence="2">
    <location>
        <begin position="200"/>
        <end position="233"/>
    </location>
</feature>